<dbReference type="STRING" id="1423735.FC15_GL000761"/>
<evidence type="ECO:0000256" key="2">
    <source>
        <dbReference type="PROSITE-ProRule" id="PRU00335"/>
    </source>
</evidence>
<evidence type="ECO:0000256" key="1">
    <source>
        <dbReference type="ARBA" id="ARBA00023125"/>
    </source>
</evidence>
<organism evidence="4 5">
    <name type="scientific">Lapidilactobacillus concavus DSM 17758</name>
    <dbReference type="NCBI Taxonomy" id="1423735"/>
    <lineage>
        <taxon>Bacteria</taxon>
        <taxon>Bacillati</taxon>
        <taxon>Bacillota</taxon>
        <taxon>Bacilli</taxon>
        <taxon>Lactobacillales</taxon>
        <taxon>Lactobacillaceae</taxon>
        <taxon>Lapidilactobacillus</taxon>
    </lineage>
</organism>
<dbReference type="AlphaFoldDB" id="A0A0R1VQP2"/>
<dbReference type="PRINTS" id="PR00455">
    <property type="entry name" value="HTHTETR"/>
</dbReference>
<accession>A0A0R1VQP2</accession>
<proteinExistence type="predicted"/>
<dbReference type="EMBL" id="AZFX01000094">
    <property type="protein sequence ID" value="KRM08081.1"/>
    <property type="molecule type" value="Genomic_DNA"/>
</dbReference>
<dbReference type="Proteomes" id="UP000051315">
    <property type="component" value="Unassembled WGS sequence"/>
</dbReference>
<feature type="domain" description="HTH tetR-type" evidence="3">
    <location>
        <begin position="12"/>
        <end position="72"/>
    </location>
</feature>
<protein>
    <recommendedName>
        <fullName evidence="3">HTH tetR-type domain-containing protein</fullName>
    </recommendedName>
</protein>
<feature type="DNA-binding region" description="H-T-H motif" evidence="2">
    <location>
        <begin position="35"/>
        <end position="54"/>
    </location>
</feature>
<keyword evidence="1 2" id="KW-0238">DNA-binding</keyword>
<dbReference type="InterPro" id="IPR001647">
    <property type="entry name" value="HTH_TetR"/>
</dbReference>
<sequence>MKEVKLMTQRRVLDKNKVADAAREIVKASGMPALTFGNLAKKLGIKSQSVYNYFHNSDELLEYLGADLMHALYEELTTGLIGLSGREALLKYGEIAHQFFLKQGKLVRTIHTIPNYPRDSDFVKAMEQVLQIISQIIDGQKNIKIDRVAFLQAFISQVLGFTLVESMGLFETYDVPHTNESFRRVLEITTDAFV</sequence>
<name>A0A0R1VQP2_9LACO</name>
<dbReference type="Gene3D" id="1.10.357.10">
    <property type="entry name" value="Tetracycline Repressor, domain 2"/>
    <property type="match status" value="1"/>
</dbReference>
<dbReference type="Pfam" id="PF00440">
    <property type="entry name" value="TetR_N"/>
    <property type="match status" value="1"/>
</dbReference>
<evidence type="ECO:0000313" key="4">
    <source>
        <dbReference type="EMBL" id="KRM08081.1"/>
    </source>
</evidence>
<dbReference type="PATRIC" id="fig|1423735.3.peg.792"/>
<evidence type="ECO:0000313" key="5">
    <source>
        <dbReference type="Proteomes" id="UP000051315"/>
    </source>
</evidence>
<evidence type="ECO:0000259" key="3">
    <source>
        <dbReference type="PROSITE" id="PS50977"/>
    </source>
</evidence>
<gene>
    <name evidence="4" type="ORF">FC15_GL000761</name>
</gene>
<reference evidence="4 5" key="1">
    <citation type="journal article" date="2015" name="Genome Announc.">
        <title>Expanding the biotechnology potential of lactobacilli through comparative genomics of 213 strains and associated genera.</title>
        <authorList>
            <person name="Sun Z."/>
            <person name="Harris H.M."/>
            <person name="McCann A."/>
            <person name="Guo C."/>
            <person name="Argimon S."/>
            <person name="Zhang W."/>
            <person name="Yang X."/>
            <person name="Jeffery I.B."/>
            <person name="Cooney J.C."/>
            <person name="Kagawa T.F."/>
            <person name="Liu W."/>
            <person name="Song Y."/>
            <person name="Salvetti E."/>
            <person name="Wrobel A."/>
            <person name="Rasinkangas P."/>
            <person name="Parkhill J."/>
            <person name="Rea M.C."/>
            <person name="O'Sullivan O."/>
            <person name="Ritari J."/>
            <person name="Douillard F.P."/>
            <person name="Paul Ross R."/>
            <person name="Yang R."/>
            <person name="Briner A.E."/>
            <person name="Felis G.E."/>
            <person name="de Vos W.M."/>
            <person name="Barrangou R."/>
            <person name="Klaenhammer T.R."/>
            <person name="Caufield P.W."/>
            <person name="Cui Y."/>
            <person name="Zhang H."/>
            <person name="O'Toole P.W."/>
        </authorList>
    </citation>
    <scope>NUCLEOTIDE SEQUENCE [LARGE SCALE GENOMIC DNA]</scope>
    <source>
        <strain evidence="4 5">DSM 17758</strain>
    </source>
</reference>
<dbReference type="GO" id="GO:0003677">
    <property type="term" value="F:DNA binding"/>
    <property type="evidence" value="ECO:0007669"/>
    <property type="project" value="UniProtKB-UniRule"/>
</dbReference>
<dbReference type="Gene3D" id="1.10.10.60">
    <property type="entry name" value="Homeodomain-like"/>
    <property type="match status" value="1"/>
</dbReference>
<dbReference type="InterPro" id="IPR009057">
    <property type="entry name" value="Homeodomain-like_sf"/>
</dbReference>
<keyword evidence="5" id="KW-1185">Reference proteome</keyword>
<comment type="caution">
    <text evidence="4">The sequence shown here is derived from an EMBL/GenBank/DDBJ whole genome shotgun (WGS) entry which is preliminary data.</text>
</comment>
<dbReference type="PROSITE" id="PS50977">
    <property type="entry name" value="HTH_TETR_2"/>
    <property type="match status" value="1"/>
</dbReference>
<dbReference type="SUPFAM" id="SSF46689">
    <property type="entry name" value="Homeodomain-like"/>
    <property type="match status" value="1"/>
</dbReference>